<gene>
    <name evidence="1" type="ORF">PGX00_03675</name>
</gene>
<dbReference type="EMBL" id="JAQLOI010000001">
    <property type="protein sequence ID" value="MDB1122842.1"/>
    <property type="molecule type" value="Genomic_DNA"/>
</dbReference>
<accession>A0ABT4YMR8</accession>
<evidence type="ECO:0000313" key="1">
    <source>
        <dbReference type="EMBL" id="MDB1122842.1"/>
    </source>
</evidence>
<proteinExistence type="predicted"/>
<evidence type="ECO:0000313" key="2">
    <source>
        <dbReference type="Proteomes" id="UP001210678"/>
    </source>
</evidence>
<protein>
    <recommendedName>
        <fullName evidence="3">Holin</fullName>
    </recommendedName>
</protein>
<evidence type="ECO:0008006" key="3">
    <source>
        <dbReference type="Google" id="ProtNLM"/>
    </source>
</evidence>
<dbReference type="RefSeq" id="WP_272132989.1">
    <property type="nucleotide sequence ID" value="NZ_JAQLOI010000001.1"/>
</dbReference>
<organism evidence="1 2">
    <name type="scientific">Vibrio algarum</name>
    <dbReference type="NCBI Taxonomy" id="3020714"/>
    <lineage>
        <taxon>Bacteria</taxon>
        <taxon>Pseudomonadati</taxon>
        <taxon>Pseudomonadota</taxon>
        <taxon>Gammaproteobacteria</taxon>
        <taxon>Vibrionales</taxon>
        <taxon>Vibrionaceae</taxon>
        <taxon>Vibrio</taxon>
    </lineage>
</organism>
<dbReference type="Proteomes" id="UP001210678">
    <property type="component" value="Unassembled WGS sequence"/>
</dbReference>
<name>A0ABT4YMR8_9VIBR</name>
<keyword evidence="2" id="KW-1185">Reference proteome</keyword>
<reference evidence="1 2" key="1">
    <citation type="submission" date="2023-01" db="EMBL/GenBank/DDBJ databases">
        <title>Vibrio sp. KJ40-1 sp.nov, isolated from marine algae.</title>
        <authorList>
            <person name="Butt M."/>
            <person name="Kim J.M.J."/>
            <person name="Jeon C.O.C."/>
        </authorList>
    </citation>
    <scope>NUCLEOTIDE SEQUENCE [LARGE SCALE GENOMIC DNA]</scope>
    <source>
        <strain evidence="1 2">KJ40-1</strain>
    </source>
</reference>
<sequence length="74" mass="7614">MNKFFKKIGLDLSQPSTKKGLVLVASGAALATGHPELISASVTGSGVQIGGLIGATVPLLIGIYEALRNELKHD</sequence>
<comment type="caution">
    <text evidence="1">The sequence shown here is derived from an EMBL/GenBank/DDBJ whole genome shotgun (WGS) entry which is preliminary data.</text>
</comment>